<dbReference type="InterPro" id="IPR036890">
    <property type="entry name" value="HATPase_C_sf"/>
</dbReference>
<dbReference type="CDD" id="cd00082">
    <property type="entry name" value="HisKA"/>
    <property type="match status" value="1"/>
</dbReference>
<dbReference type="GO" id="GO:0000155">
    <property type="term" value="F:phosphorelay sensor kinase activity"/>
    <property type="evidence" value="ECO:0007669"/>
    <property type="project" value="InterPro"/>
</dbReference>
<evidence type="ECO:0000256" key="3">
    <source>
        <dbReference type="ARBA" id="ARBA00022553"/>
    </source>
</evidence>
<accession>A0A556M989</accession>
<dbReference type="Gene3D" id="1.10.287.130">
    <property type="match status" value="1"/>
</dbReference>
<dbReference type="RefSeq" id="WP_144250739.1">
    <property type="nucleotide sequence ID" value="NZ_VLPK01000007.1"/>
</dbReference>
<evidence type="ECO:0000256" key="2">
    <source>
        <dbReference type="ARBA" id="ARBA00012438"/>
    </source>
</evidence>
<dbReference type="Gene3D" id="3.30.565.10">
    <property type="entry name" value="Histidine kinase-like ATPase, C-terminal domain"/>
    <property type="match status" value="1"/>
</dbReference>
<dbReference type="SUPFAM" id="SSF55874">
    <property type="entry name" value="ATPase domain of HSP90 chaperone/DNA topoisomerase II/histidine kinase"/>
    <property type="match status" value="1"/>
</dbReference>
<keyword evidence="3" id="KW-0597">Phosphoprotein</keyword>
<gene>
    <name evidence="5" type="ORF">FO440_23395</name>
</gene>
<dbReference type="SMART" id="SM00065">
    <property type="entry name" value="GAF"/>
    <property type="match status" value="1"/>
</dbReference>
<dbReference type="PROSITE" id="PS50109">
    <property type="entry name" value="HIS_KIN"/>
    <property type="match status" value="1"/>
</dbReference>
<dbReference type="EC" id="2.7.13.3" evidence="2"/>
<evidence type="ECO:0000313" key="6">
    <source>
        <dbReference type="Proteomes" id="UP000318733"/>
    </source>
</evidence>
<evidence type="ECO:0000259" key="4">
    <source>
        <dbReference type="PROSITE" id="PS50109"/>
    </source>
</evidence>
<evidence type="ECO:0000313" key="5">
    <source>
        <dbReference type="EMBL" id="TSJ36448.1"/>
    </source>
</evidence>
<comment type="catalytic activity">
    <reaction evidence="1">
        <text>ATP + protein L-histidine = ADP + protein N-phospho-L-histidine.</text>
        <dbReference type="EC" id="2.7.13.3"/>
    </reaction>
</comment>
<sequence length="402" mass="44582">MGNEKVLPVPENEVERLVALQSYDIIDSGEEKDFDAIAAIASAICGTPISLITFIDEKRQWFKSHIGTDLTENFRDLSFCTYAIAGPDEIMIVPDALQDERFATNPVVTEANVTFYAGVPLINEDGFALGTLCVLDQQAHEFSQAQVDALKALANQVVDKIELQRKVSMLEKTNQELINANVLIQKFASMAAHDIKNPLSSIKLTSQALRTRQEITPHESCMRMVNMNIAAADNLLVLVDEMMAYSKNPTLLLEKKQDFDLNHLIRKIVGLLIVPAGIRIDLPEGKQPVHFSLIAVEQILINLLSNAIRYNDKPAGVISIRFSENETYYELEVADNGRGIPRAYLDKIFANNFTLKIADRFNNQGSGIGLSTVKDLLFLLESSISVRSVVGEGSVFLVTLKK</sequence>
<dbReference type="SMART" id="SM00387">
    <property type="entry name" value="HATPase_c"/>
    <property type="match status" value="1"/>
</dbReference>
<dbReference type="Pfam" id="PF01590">
    <property type="entry name" value="GAF"/>
    <property type="match status" value="1"/>
</dbReference>
<dbReference type="Pfam" id="PF02518">
    <property type="entry name" value="HATPase_c"/>
    <property type="match status" value="1"/>
</dbReference>
<keyword evidence="5" id="KW-0418">Kinase</keyword>
<dbReference type="InterPro" id="IPR003018">
    <property type="entry name" value="GAF"/>
</dbReference>
<dbReference type="CDD" id="cd00075">
    <property type="entry name" value="HATPase"/>
    <property type="match status" value="1"/>
</dbReference>
<keyword evidence="5" id="KW-0808">Transferase</keyword>
<organism evidence="5 6">
    <name type="scientific">Mucilaginibacter corticis</name>
    <dbReference type="NCBI Taxonomy" id="2597670"/>
    <lineage>
        <taxon>Bacteria</taxon>
        <taxon>Pseudomonadati</taxon>
        <taxon>Bacteroidota</taxon>
        <taxon>Sphingobacteriia</taxon>
        <taxon>Sphingobacteriales</taxon>
        <taxon>Sphingobacteriaceae</taxon>
        <taxon>Mucilaginibacter</taxon>
    </lineage>
</organism>
<dbReference type="EMBL" id="VLPK01000007">
    <property type="protein sequence ID" value="TSJ36448.1"/>
    <property type="molecule type" value="Genomic_DNA"/>
</dbReference>
<proteinExistence type="predicted"/>
<evidence type="ECO:0000256" key="1">
    <source>
        <dbReference type="ARBA" id="ARBA00000085"/>
    </source>
</evidence>
<dbReference type="PANTHER" id="PTHR43102:SF2">
    <property type="entry name" value="GAF DOMAIN-CONTAINING PROTEIN"/>
    <property type="match status" value="1"/>
</dbReference>
<reference evidence="5 6" key="1">
    <citation type="submission" date="2019-07" db="EMBL/GenBank/DDBJ databases">
        <authorList>
            <person name="Huq M.A."/>
        </authorList>
    </citation>
    <scope>NUCLEOTIDE SEQUENCE [LARGE SCALE GENOMIC DNA]</scope>
    <source>
        <strain evidence="5 6">MAH-19</strain>
    </source>
</reference>
<feature type="domain" description="Histidine kinase" evidence="4">
    <location>
        <begin position="190"/>
        <end position="402"/>
    </location>
</feature>
<dbReference type="SUPFAM" id="SSF55781">
    <property type="entry name" value="GAF domain-like"/>
    <property type="match status" value="1"/>
</dbReference>
<dbReference type="InterPro" id="IPR005467">
    <property type="entry name" value="His_kinase_dom"/>
</dbReference>
<protein>
    <recommendedName>
        <fullName evidence="2">histidine kinase</fullName>
        <ecNumber evidence="2">2.7.13.3</ecNumber>
    </recommendedName>
</protein>
<dbReference type="InterPro" id="IPR029016">
    <property type="entry name" value="GAF-like_dom_sf"/>
</dbReference>
<dbReference type="SUPFAM" id="SSF47384">
    <property type="entry name" value="Homodimeric domain of signal transducing histidine kinase"/>
    <property type="match status" value="1"/>
</dbReference>
<dbReference type="Proteomes" id="UP000318733">
    <property type="component" value="Unassembled WGS sequence"/>
</dbReference>
<comment type="caution">
    <text evidence="5">The sequence shown here is derived from an EMBL/GenBank/DDBJ whole genome shotgun (WGS) entry which is preliminary data.</text>
</comment>
<dbReference type="PANTHER" id="PTHR43102">
    <property type="entry name" value="SLR1143 PROTEIN"/>
    <property type="match status" value="1"/>
</dbReference>
<dbReference type="InterPro" id="IPR003661">
    <property type="entry name" value="HisK_dim/P_dom"/>
</dbReference>
<dbReference type="InterPro" id="IPR003594">
    <property type="entry name" value="HATPase_dom"/>
</dbReference>
<dbReference type="AlphaFoldDB" id="A0A556M989"/>
<dbReference type="InterPro" id="IPR036097">
    <property type="entry name" value="HisK_dim/P_sf"/>
</dbReference>
<name>A0A556M989_9SPHI</name>
<dbReference type="PRINTS" id="PR00344">
    <property type="entry name" value="BCTRLSENSOR"/>
</dbReference>
<keyword evidence="6" id="KW-1185">Reference proteome</keyword>
<dbReference type="OrthoDB" id="9811889at2"/>
<dbReference type="Pfam" id="PF00512">
    <property type="entry name" value="HisKA"/>
    <property type="match status" value="1"/>
</dbReference>
<dbReference type="SMART" id="SM00388">
    <property type="entry name" value="HisKA"/>
    <property type="match status" value="1"/>
</dbReference>
<dbReference type="Gene3D" id="3.30.450.40">
    <property type="match status" value="1"/>
</dbReference>
<dbReference type="InterPro" id="IPR004358">
    <property type="entry name" value="Sig_transdc_His_kin-like_C"/>
</dbReference>